<gene>
    <name evidence="1" type="ordered locus">RB4132</name>
</gene>
<protein>
    <submittedName>
        <fullName evidence="1">Uncharacterized protein</fullName>
    </submittedName>
</protein>
<proteinExistence type="predicted"/>
<keyword evidence="2" id="KW-1185">Reference proteome</keyword>
<dbReference type="InParanoid" id="Q7UT37"/>
<organism evidence="1 2">
    <name type="scientific">Rhodopirellula baltica (strain DSM 10527 / NCIMB 13988 / SH1)</name>
    <dbReference type="NCBI Taxonomy" id="243090"/>
    <lineage>
        <taxon>Bacteria</taxon>
        <taxon>Pseudomonadati</taxon>
        <taxon>Planctomycetota</taxon>
        <taxon>Planctomycetia</taxon>
        <taxon>Pirellulales</taxon>
        <taxon>Pirellulaceae</taxon>
        <taxon>Rhodopirellula</taxon>
    </lineage>
</organism>
<dbReference type="Proteomes" id="UP000001025">
    <property type="component" value="Chromosome"/>
</dbReference>
<dbReference type="KEGG" id="rba:RB4132"/>
<name>Q7UT37_RHOBA</name>
<dbReference type="HOGENOM" id="CLU_2094936_0_0_0"/>
<evidence type="ECO:0000313" key="1">
    <source>
        <dbReference type="EMBL" id="CAD73604.1"/>
    </source>
</evidence>
<evidence type="ECO:0000313" key="2">
    <source>
        <dbReference type="Proteomes" id="UP000001025"/>
    </source>
</evidence>
<sequence>MGVSPVQRLVIGREHEFARVFRGVNALFAGRWPSWAVKRNQAIVRWSSKTVVNYPRFLGGTRASLKSFFDGLVGPSYAFGGNLRRSWKTIVRVLRSYATVLEDHRTCVGKLRDGLG</sequence>
<reference evidence="1 2" key="1">
    <citation type="journal article" date="2003" name="Proc. Natl. Acad. Sci. U.S.A.">
        <title>Complete genome sequence of the marine planctomycete Pirellula sp. strain 1.</title>
        <authorList>
            <person name="Gloeckner F.O."/>
            <person name="Kube M."/>
            <person name="Bauer M."/>
            <person name="Teeling H."/>
            <person name="Lombardot T."/>
            <person name="Ludwig W."/>
            <person name="Gade D."/>
            <person name="Beck A."/>
            <person name="Borzym K."/>
            <person name="Heitmann K."/>
            <person name="Rabus R."/>
            <person name="Schlesner H."/>
            <person name="Amann R."/>
            <person name="Reinhardt R."/>
        </authorList>
    </citation>
    <scope>NUCLEOTIDE SEQUENCE [LARGE SCALE GENOMIC DNA]</scope>
    <source>
        <strain evidence="2">DSM 10527 / NCIMB 13988 / SH1</strain>
    </source>
</reference>
<accession>Q7UT37</accession>
<dbReference type="EnsemblBacteria" id="CAD73604">
    <property type="protein sequence ID" value="CAD73604"/>
    <property type="gene ID" value="RB4132"/>
</dbReference>
<dbReference type="AlphaFoldDB" id="Q7UT37"/>
<dbReference type="EMBL" id="BX294139">
    <property type="protein sequence ID" value="CAD73604.1"/>
    <property type="molecule type" value="Genomic_DNA"/>
</dbReference>